<dbReference type="InterPro" id="IPR002559">
    <property type="entry name" value="Transposase_11"/>
</dbReference>
<dbReference type="STRING" id="290052.ASU35_16955"/>
<evidence type="ECO:0000313" key="2">
    <source>
        <dbReference type="EMBL" id="KSV60365.1"/>
    </source>
</evidence>
<sequence>MYVNITGSPNSKDVYIYQSYRKSNGKSSSRIYKKLGKYNDLLEQFSGDKEKMMAWAREEAAKETALYNQQREQISVTFSQTARIPLEEERLFNVGYLFLQQLCSELRLDNICRNIRNRHKFTYDFHAILTDLIYARILSPSSKMSSFSFCHSLLEAPKYSLQNVYRALSVMAEESDYIQEELYRNSNFVHHRNSKILYYDCTNYYFEIEEESGDKKYGKNKEHRPNPIVTMGLFMDADGIPLAFDIFPGNQNEQLTLKPLETKVIKDFDCSEFIFCSDAGLGSVKNRFLNSFGNRSYVITYSLKKMKKEDQDIALKPTQFRVPGSNKMVDLRTLDETDPKVFNTVYYKEVPLVTGDMDETIIVTYSPKYKAYQQKIRGRQIERALKMMQSPGKCRRGKNQNDPARFIQKTSITSDGEIADKSVYELDEERVREEAMYDGFYAVVTNLEDNPAEIIKINKQRWEIEENFRIMKSDFEARPVYVQRSDRIKAHFLTCYISLLVYRLLEKKLGERFTCNQILETLRGMNMTLLSKDSGYIPSYKRTKLTDSLHSTFGFRTDFEFISKASMRGIISKTKKINSTKSKI</sequence>
<dbReference type="AlphaFoldDB" id="A0A0V8QIE5"/>
<comment type="caution">
    <text evidence="2">The sequence shown here is derived from an EMBL/GenBank/DDBJ whole genome shotgun (WGS) entry which is preliminary data.</text>
</comment>
<dbReference type="NCBIfam" id="NF033559">
    <property type="entry name" value="transpos_IS1634"/>
    <property type="match status" value="1"/>
</dbReference>
<evidence type="ECO:0000259" key="1">
    <source>
        <dbReference type="Pfam" id="PF01609"/>
    </source>
</evidence>
<feature type="domain" description="Transposase IS4-like" evidence="1">
    <location>
        <begin position="209"/>
        <end position="500"/>
    </location>
</feature>
<dbReference type="PANTHER" id="PTHR34614">
    <property type="match status" value="1"/>
</dbReference>
<accession>A0A0V8QIE5</accession>
<dbReference type="GO" id="GO:0004803">
    <property type="term" value="F:transposase activity"/>
    <property type="evidence" value="ECO:0007669"/>
    <property type="project" value="InterPro"/>
</dbReference>
<protein>
    <submittedName>
        <fullName evidence="2">Transposase</fullName>
    </submittedName>
</protein>
<dbReference type="GO" id="GO:0006313">
    <property type="term" value="P:DNA transposition"/>
    <property type="evidence" value="ECO:0007669"/>
    <property type="project" value="InterPro"/>
</dbReference>
<dbReference type="Proteomes" id="UP000054874">
    <property type="component" value="Unassembled WGS sequence"/>
</dbReference>
<dbReference type="SUPFAM" id="SSF53098">
    <property type="entry name" value="Ribonuclease H-like"/>
    <property type="match status" value="1"/>
</dbReference>
<dbReference type="Pfam" id="PF01609">
    <property type="entry name" value="DDE_Tnp_1"/>
    <property type="match status" value="1"/>
</dbReference>
<dbReference type="InterPro" id="IPR047654">
    <property type="entry name" value="IS1634_transpos"/>
</dbReference>
<dbReference type="OrthoDB" id="9767746at2"/>
<dbReference type="PANTHER" id="PTHR34614:SF2">
    <property type="entry name" value="TRANSPOSASE IS4-LIKE DOMAIN-CONTAINING PROTEIN"/>
    <property type="match status" value="1"/>
</dbReference>
<proteinExistence type="predicted"/>
<keyword evidence="3" id="KW-1185">Reference proteome</keyword>
<dbReference type="GO" id="GO:0003677">
    <property type="term" value="F:DNA binding"/>
    <property type="evidence" value="ECO:0007669"/>
    <property type="project" value="InterPro"/>
</dbReference>
<gene>
    <name evidence="2" type="ORF">ASU35_16955</name>
</gene>
<reference evidence="2 3" key="1">
    <citation type="submission" date="2015-11" db="EMBL/GenBank/DDBJ databases">
        <title>Butyribacter intestini gen. nov., sp. nov., a butyric acid-producing bacterium of the family Lachnospiraceae isolated from the human faeces.</title>
        <authorList>
            <person name="Zou Y."/>
            <person name="Xue W."/>
            <person name="Luo G."/>
            <person name="Lv M."/>
        </authorList>
    </citation>
    <scope>NUCLEOTIDE SEQUENCE [LARGE SCALE GENOMIC DNA]</scope>
    <source>
        <strain evidence="2 3">ACET-33324</strain>
    </source>
</reference>
<dbReference type="RefSeq" id="WP_058351429.1">
    <property type="nucleotide sequence ID" value="NZ_CABMMD010000017.1"/>
</dbReference>
<organism evidence="2 3">
    <name type="scientific">Acetivibrio ethanolgignens</name>
    <dbReference type="NCBI Taxonomy" id="290052"/>
    <lineage>
        <taxon>Bacteria</taxon>
        <taxon>Bacillati</taxon>
        <taxon>Bacillota</taxon>
        <taxon>Clostridia</taxon>
        <taxon>Eubacteriales</taxon>
        <taxon>Oscillospiraceae</taxon>
        <taxon>Acetivibrio</taxon>
    </lineage>
</organism>
<dbReference type="InterPro" id="IPR012337">
    <property type="entry name" value="RNaseH-like_sf"/>
</dbReference>
<dbReference type="EMBL" id="LNAM01000017">
    <property type="protein sequence ID" value="KSV60365.1"/>
    <property type="molecule type" value="Genomic_DNA"/>
</dbReference>
<evidence type="ECO:0000313" key="3">
    <source>
        <dbReference type="Proteomes" id="UP000054874"/>
    </source>
</evidence>
<name>A0A0V8QIE5_9FIRM</name>